<evidence type="ECO:0000256" key="1">
    <source>
        <dbReference type="SAM" id="Coils"/>
    </source>
</evidence>
<dbReference type="RefSeq" id="WP_166148901.1">
    <property type="nucleotide sequence ID" value="NZ_JAANYN010000007.1"/>
</dbReference>
<keyword evidence="1" id="KW-0175">Coiled coil</keyword>
<evidence type="ECO:0000313" key="2">
    <source>
        <dbReference type="EMBL" id="NHE58474.1"/>
    </source>
</evidence>
<feature type="coiled-coil region" evidence="1">
    <location>
        <begin position="405"/>
        <end position="432"/>
    </location>
</feature>
<evidence type="ECO:0000313" key="3">
    <source>
        <dbReference type="Proteomes" id="UP000649799"/>
    </source>
</evidence>
<sequence>MLKHVARMWGYAETQAESNFDPLVGLLLEACATELEKVSSDIHASRARIMERLVGLLSPETLTGALPAHAVASAMPLENTAVLDPDMQFYTRIKLGTNSENQEPLGKDVYFSPTGPFRLNKAGLQLMVIGNQLYKITGNQKEVLATAPEGLSRDTVWLGIDHPEVGLHQTTFYFDFRNEADKSLFYHQLPKAQWFFDDRRLIHTQDFGFSENTIDKQTWIGSDTTEGIRLRQVIRQTNQFYQPYFITLLDPEEETAGGSNGQSQDILDGFQGKEVDEWKSQPIRWVKICFPEILSGSLLKDLVCIMNCFPVINRQVHEVNFRMQDIINVVPLHSEDLFLDLEKVQTDDNRPLSTGGRGIDGTTSTAMLMRQGGIGRFDERDAADTIDYLLQLLRDESAAFAIMDNDFVNKEMKNLKQVMNKLEQRLHASQVQKGSTPYLVIQRDQQLLKPNLTIQYSSTYGDLANHIKPGTRLLPYNGGSFISNNIILASRSIGGRNKLSATEKVMAYKNALLSKDRLTSAEDIKAYCESEMGKKVKHIAIEKGVCCLPDAKRGYQKSIVVSINLQEEDYKSMSQSGELDYWKAYLTQALEEKTMLWMPLQVILN</sequence>
<proteinExistence type="predicted"/>
<gene>
    <name evidence="2" type="ORF">G9Q97_16820</name>
</gene>
<organism evidence="2 3">
    <name type="scientific">Cyclobacterium plantarum</name>
    <dbReference type="NCBI Taxonomy" id="2716263"/>
    <lineage>
        <taxon>Bacteria</taxon>
        <taxon>Pseudomonadati</taxon>
        <taxon>Bacteroidota</taxon>
        <taxon>Cytophagia</taxon>
        <taxon>Cytophagales</taxon>
        <taxon>Cyclobacteriaceae</taxon>
        <taxon>Cyclobacterium</taxon>
    </lineage>
</organism>
<keyword evidence="3" id="KW-1185">Reference proteome</keyword>
<name>A0ABX0HDR8_9BACT</name>
<comment type="caution">
    <text evidence="2">The sequence shown here is derived from an EMBL/GenBank/DDBJ whole genome shotgun (WGS) entry which is preliminary data.</text>
</comment>
<accession>A0ABX0HDR8</accession>
<reference evidence="2 3" key="1">
    <citation type="submission" date="2020-03" db="EMBL/GenBank/DDBJ databases">
        <title>Cyclobacterium plantarum sp. nov., a marine bacterium isolated from a coastal-marine wetland.</title>
        <authorList>
            <person name="Sanchez-Porro C."/>
            <person name="Ventosa A."/>
            <person name="Amoozegar M."/>
        </authorList>
    </citation>
    <scope>NUCLEOTIDE SEQUENCE [LARGE SCALE GENOMIC DNA]</scope>
    <source>
        <strain evidence="2 3">GBPx2</strain>
    </source>
</reference>
<protein>
    <submittedName>
        <fullName evidence="2">Uncharacterized protein</fullName>
    </submittedName>
</protein>
<dbReference type="EMBL" id="JAANYN010000007">
    <property type="protein sequence ID" value="NHE58474.1"/>
    <property type="molecule type" value="Genomic_DNA"/>
</dbReference>
<dbReference type="Proteomes" id="UP000649799">
    <property type="component" value="Unassembled WGS sequence"/>
</dbReference>